<keyword evidence="1" id="KW-0472">Membrane</keyword>
<evidence type="ECO:0000256" key="1">
    <source>
        <dbReference type="SAM" id="Phobius"/>
    </source>
</evidence>
<keyword evidence="1" id="KW-0812">Transmembrane</keyword>
<organism evidence="2 3">
    <name type="scientific">Trichoderma cornu-damae</name>
    <dbReference type="NCBI Taxonomy" id="654480"/>
    <lineage>
        <taxon>Eukaryota</taxon>
        <taxon>Fungi</taxon>
        <taxon>Dikarya</taxon>
        <taxon>Ascomycota</taxon>
        <taxon>Pezizomycotina</taxon>
        <taxon>Sordariomycetes</taxon>
        <taxon>Hypocreomycetidae</taxon>
        <taxon>Hypocreales</taxon>
        <taxon>Hypocreaceae</taxon>
        <taxon>Trichoderma</taxon>
    </lineage>
</organism>
<keyword evidence="1" id="KW-1133">Transmembrane helix</keyword>
<sequence>MDIIQLLFFHSYASEFCTAVWLSPEARLASCRVAEQTDRALFYLFILFQLLVALLVCRNFHLACPRIRIFFLVVVLCFYARCAFMALQGILILESYIDVALQAFSNGL</sequence>
<comment type="caution">
    <text evidence="2">The sequence shown here is derived from an EMBL/GenBank/DDBJ whole genome shotgun (WGS) entry which is preliminary data.</text>
</comment>
<evidence type="ECO:0000313" key="2">
    <source>
        <dbReference type="EMBL" id="KAH6606960.1"/>
    </source>
</evidence>
<feature type="transmembrane region" description="Helical" evidence="1">
    <location>
        <begin position="69"/>
        <end position="93"/>
    </location>
</feature>
<dbReference type="AlphaFoldDB" id="A0A9P8QP43"/>
<proteinExistence type="predicted"/>
<gene>
    <name evidence="2" type="ORF">Trco_006113</name>
</gene>
<keyword evidence="3" id="KW-1185">Reference proteome</keyword>
<protein>
    <submittedName>
        <fullName evidence="2">Uncharacterized protein</fullName>
    </submittedName>
</protein>
<accession>A0A9P8QP43</accession>
<name>A0A9P8QP43_9HYPO</name>
<dbReference type="EMBL" id="JAIWOZ010000004">
    <property type="protein sequence ID" value="KAH6606960.1"/>
    <property type="molecule type" value="Genomic_DNA"/>
</dbReference>
<evidence type="ECO:0000313" key="3">
    <source>
        <dbReference type="Proteomes" id="UP000827724"/>
    </source>
</evidence>
<feature type="transmembrane region" description="Helical" evidence="1">
    <location>
        <begin position="40"/>
        <end position="57"/>
    </location>
</feature>
<dbReference type="Proteomes" id="UP000827724">
    <property type="component" value="Unassembled WGS sequence"/>
</dbReference>
<reference evidence="2" key="1">
    <citation type="submission" date="2021-08" db="EMBL/GenBank/DDBJ databases">
        <title>Chromosome-Level Trichoderma cornu-damae using Hi-C Data.</title>
        <authorList>
            <person name="Kim C.S."/>
        </authorList>
    </citation>
    <scope>NUCLEOTIDE SEQUENCE</scope>
    <source>
        <strain evidence="2">KA19-0412C</strain>
    </source>
</reference>